<dbReference type="Pfam" id="PF06993">
    <property type="entry name" value="DUF1304"/>
    <property type="match status" value="1"/>
</dbReference>
<accession>A0A3B1AP22</accession>
<reference evidence="1" key="1">
    <citation type="submission" date="2018-06" db="EMBL/GenBank/DDBJ databases">
        <authorList>
            <person name="Zhirakovskaya E."/>
        </authorList>
    </citation>
    <scope>NUCLEOTIDE SEQUENCE</scope>
</reference>
<evidence type="ECO:0008006" key="2">
    <source>
        <dbReference type="Google" id="ProtNLM"/>
    </source>
</evidence>
<name>A0A3B1AP22_9ZZZZ</name>
<evidence type="ECO:0000313" key="1">
    <source>
        <dbReference type="EMBL" id="VAX01118.1"/>
    </source>
</evidence>
<gene>
    <name evidence="1" type="ORF">MNBD_GAMMA22-2552</name>
</gene>
<organism evidence="1">
    <name type="scientific">hydrothermal vent metagenome</name>
    <dbReference type="NCBI Taxonomy" id="652676"/>
    <lineage>
        <taxon>unclassified sequences</taxon>
        <taxon>metagenomes</taxon>
        <taxon>ecological metagenomes</taxon>
    </lineage>
</organism>
<dbReference type="AlphaFoldDB" id="A0A3B1AP22"/>
<proteinExistence type="predicted"/>
<sequence>MNLQFGLTNKMQTITTTLIAIVALLHIYFLILEMFLWDKPFGMRIFGHSKDTARLTKTLAMNQGLYNGFLAAGLIWALYLNEKSFDLKIFLLTCIILAGSYAGFTVNKKIFWVQAFPAIMAILALLFG</sequence>
<dbReference type="EMBL" id="UOFS01000047">
    <property type="protein sequence ID" value="VAX01118.1"/>
    <property type="molecule type" value="Genomic_DNA"/>
</dbReference>
<dbReference type="PANTHER" id="PTHR38446">
    <property type="entry name" value="BLL0914 PROTEIN"/>
    <property type="match status" value="1"/>
</dbReference>
<dbReference type="InterPro" id="IPR009732">
    <property type="entry name" value="DUF1304"/>
</dbReference>
<dbReference type="PANTHER" id="PTHR38446:SF1">
    <property type="entry name" value="BLL0914 PROTEIN"/>
    <property type="match status" value="1"/>
</dbReference>
<protein>
    <recommendedName>
        <fullName evidence="2">Mll3930 protein</fullName>
    </recommendedName>
</protein>